<feature type="compositionally biased region" description="Pro residues" evidence="4">
    <location>
        <begin position="353"/>
        <end position="372"/>
    </location>
</feature>
<organism evidence="7 8">
    <name type="scientific">Nonomuraea indica</name>
    <dbReference type="NCBI Taxonomy" id="1581193"/>
    <lineage>
        <taxon>Bacteria</taxon>
        <taxon>Bacillati</taxon>
        <taxon>Actinomycetota</taxon>
        <taxon>Actinomycetes</taxon>
        <taxon>Streptosporangiales</taxon>
        <taxon>Streptosporangiaceae</taxon>
        <taxon>Nonomuraea</taxon>
    </lineage>
</organism>
<feature type="transmembrane region" description="Helical" evidence="5">
    <location>
        <begin position="117"/>
        <end position="136"/>
    </location>
</feature>
<comment type="caution">
    <text evidence="7">The sequence shown here is derived from an EMBL/GenBank/DDBJ whole genome shotgun (WGS) entry which is preliminary data.</text>
</comment>
<keyword evidence="2 7" id="KW-0418">Kinase</keyword>
<evidence type="ECO:0000313" key="7">
    <source>
        <dbReference type="EMBL" id="MFI7442999.1"/>
    </source>
</evidence>
<feature type="compositionally biased region" description="Low complexity" evidence="4">
    <location>
        <begin position="332"/>
        <end position="342"/>
    </location>
</feature>
<gene>
    <name evidence="7" type="ORF">ACIBP5_23770</name>
</gene>
<evidence type="ECO:0000256" key="2">
    <source>
        <dbReference type="ARBA" id="ARBA00022777"/>
    </source>
</evidence>
<proteinExistence type="predicted"/>
<dbReference type="SUPFAM" id="SSF55874">
    <property type="entry name" value="ATPase domain of HSP90 chaperone/DNA topoisomerase II/histidine kinase"/>
    <property type="match status" value="1"/>
</dbReference>
<dbReference type="Gene3D" id="1.20.5.1930">
    <property type="match status" value="1"/>
</dbReference>
<dbReference type="Pfam" id="PF07730">
    <property type="entry name" value="HisKA_3"/>
    <property type="match status" value="1"/>
</dbReference>
<evidence type="ECO:0000256" key="4">
    <source>
        <dbReference type="SAM" id="MobiDB-lite"/>
    </source>
</evidence>
<dbReference type="PANTHER" id="PTHR24421:SF63">
    <property type="entry name" value="SENSOR HISTIDINE KINASE DESK"/>
    <property type="match status" value="1"/>
</dbReference>
<feature type="compositionally biased region" description="Basic residues" evidence="4">
    <location>
        <begin position="343"/>
        <end position="352"/>
    </location>
</feature>
<dbReference type="RefSeq" id="WP_397023040.1">
    <property type="nucleotide sequence ID" value="NZ_JBITMB010000005.1"/>
</dbReference>
<feature type="domain" description="Signal transduction histidine kinase subgroup 3 dimerisation and phosphoacceptor" evidence="6">
    <location>
        <begin position="182"/>
        <end position="248"/>
    </location>
</feature>
<reference evidence="7 8" key="1">
    <citation type="submission" date="2024-10" db="EMBL/GenBank/DDBJ databases">
        <title>The Natural Products Discovery Center: Release of the First 8490 Sequenced Strains for Exploring Actinobacteria Biosynthetic Diversity.</title>
        <authorList>
            <person name="Kalkreuter E."/>
            <person name="Kautsar S.A."/>
            <person name="Yang D."/>
            <person name="Bader C.D."/>
            <person name="Teijaro C.N."/>
            <person name="Fluegel L."/>
            <person name="Davis C.M."/>
            <person name="Simpson J.R."/>
            <person name="Lauterbach L."/>
            <person name="Steele A.D."/>
            <person name="Gui C."/>
            <person name="Meng S."/>
            <person name="Li G."/>
            <person name="Viehrig K."/>
            <person name="Ye F."/>
            <person name="Su P."/>
            <person name="Kiefer A.F."/>
            <person name="Nichols A."/>
            <person name="Cepeda A.J."/>
            <person name="Yan W."/>
            <person name="Fan B."/>
            <person name="Jiang Y."/>
            <person name="Adhikari A."/>
            <person name="Zheng C.-J."/>
            <person name="Schuster L."/>
            <person name="Cowan T.M."/>
            <person name="Smanski M.J."/>
            <person name="Chevrette M.G."/>
            <person name="De Carvalho L.P.S."/>
            <person name="Shen B."/>
        </authorList>
    </citation>
    <scope>NUCLEOTIDE SEQUENCE [LARGE SCALE GENOMIC DNA]</scope>
    <source>
        <strain evidence="7 8">NPDC049503</strain>
    </source>
</reference>
<sequence length="424" mass="44988">MLPAHLTPLDGKPHRPPGPAGFMPFALLGVGVVAETVDGTLRPAWPSWTGLAAGCALYAAVVVLTFRGRSRPAWVALAALTAVVTVMAARYGASWRYLFPLVGVACGIALYGRAVRVVLAVLTVLTAATVWAQGASVELVMAFSWGTFSTGVVVATLLHLYAVIGELRETRRRLAEAAVAEERLRFARDLHDLLGHTLSVIVVKAEAVRRLARRDPGQAERQAGDIEAVGRQALTEVREAVTGYRRADLPDELARARDALAAAGIDLAVRRIGPAPEGEREVLLGWVVREGVTNVIRHSGATRVEIEVGADMVRVRDDGRPAATQPVHPRSTRTTRSTPSHQPQRHQRRRKQPAPPPPAYTPPGHPALPTPEHPAGAPGLDGGGSGLPGLAERLARAGGRIEAGPLPEGGFELTARLPPSRATG</sequence>
<keyword evidence="5" id="KW-0812">Transmembrane</keyword>
<accession>A0ABW8A8A4</accession>
<feature type="transmembrane region" description="Helical" evidence="5">
    <location>
        <begin position="45"/>
        <end position="66"/>
    </location>
</feature>
<feature type="region of interest" description="Disordered" evidence="4">
    <location>
        <begin position="315"/>
        <end position="424"/>
    </location>
</feature>
<evidence type="ECO:0000256" key="1">
    <source>
        <dbReference type="ARBA" id="ARBA00022679"/>
    </source>
</evidence>
<keyword evidence="8" id="KW-1185">Reference proteome</keyword>
<keyword evidence="5" id="KW-0472">Membrane</keyword>
<dbReference type="GO" id="GO:0016301">
    <property type="term" value="F:kinase activity"/>
    <property type="evidence" value="ECO:0007669"/>
    <property type="project" value="UniProtKB-KW"/>
</dbReference>
<dbReference type="CDD" id="cd16917">
    <property type="entry name" value="HATPase_UhpB-NarQ-NarX-like"/>
    <property type="match status" value="1"/>
</dbReference>
<keyword evidence="5" id="KW-1133">Transmembrane helix</keyword>
<dbReference type="InterPro" id="IPR036890">
    <property type="entry name" value="HATPase_C_sf"/>
</dbReference>
<evidence type="ECO:0000256" key="3">
    <source>
        <dbReference type="ARBA" id="ARBA00023012"/>
    </source>
</evidence>
<evidence type="ECO:0000259" key="6">
    <source>
        <dbReference type="Pfam" id="PF07730"/>
    </source>
</evidence>
<dbReference type="InterPro" id="IPR011712">
    <property type="entry name" value="Sig_transdc_His_kin_sub3_dim/P"/>
</dbReference>
<dbReference type="EMBL" id="JBITMB010000005">
    <property type="protein sequence ID" value="MFI7442999.1"/>
    <property type="molecule type" value="Genomic_DNA"/>
</dbReference>
<dbReference type="Gene3D" id="3.30.565.10">
    <property type="entry name" value="Histidine kinase-like ATPase, C-terminal domain"/>
    <property type="match status" value="1"/>
</dbReference>
<feature type="transmembrane region" description="Helical" evidence="5">
    <location>
        <begin position="73"/>
        <end position="89"/>
    </location>
</feature>
<feature type="transmembrane region" description="Helical" evidence="5">
    <location>
        <begin position="142"/>
        <end position="164"/>
    </location>
</feature>
<keyword evidence="1" id="KW-0808">Transferase</keyword>
<dbReference type="PANTHER" id="PTHR24421">
    <property type="entry name" value="NITRATE/NITRITE SENSOR PROTEIN NARX-RELATED"/>
    <property type="match status" value="1"/>
</dbReference>
<keyword evidence="3" id="KW-0902">Two-component regulatory system</keyword>
<dbReference type="Proteomes" id="UP001612928">
    <property type="component" value="Unassembled WGS sequence"/>
</dbReference>
<protein>
    <submittedName>
        <fullName evidence="7">Histidine kinase</fullName>
    </submittedName>
</protein>
<evidence type="ECO:0000313" key="8">
    <source>
        <dbReference type="Proteomes" id="UP001612928"/>
    </source>
</evidence>
<evidence type="ECO:0000256" key="5">
    <source>
        <dbReference type="SAM" id="Phobius"/>
    </source>
</evidence>
<dbReference type="InterPro" id="IPR050482">
    <property type="entry name" value="Sensor_HK_TwoCompSys"/>
</dbReference>
<name>A0ABW8A8A4_9ACTN</name>